<dbReference type="AlphaFoldDB" id="A0A9X0D8Q5"/>
<keyword evidence="1" id="KW-1133">Transmembrane helix</keyword>
<feature type="transmembrane region" description="Helical" evidence="1">
    <location>
        <begin position="43"/>
        <end position="60"/>
    </location>
</feature>
<proteinExistence type="predicted"/>
<keyword evidence="1" id="KW-0812">Transmembrane</keyword>
<accession>A0A9X0D8Q5</accession>
<feature type="transmembrane region" description="Helical" evidence="1">
    <location>
        <begin position="7"/>
        <end position="31"/>
    </location>
</feature>
<dbReference type="Proteomes" id="UP001163046">
    <property type="component" value="Unassembled WGS sequence"/>
</dbReference>
<protein>
    <submittedName>
        <fullName evidence="2">Uncharacterized protein</fullName>
    </submittedName>
</protein>
<keyword evidence="1" id="KW-0472">Membrane</keyword>
<name>A0A9X0D8Q5_9CNID</name>
<comment type="caution">
    <text evidence="2">The sequence shown here is derived from an EMBL/GenBank/DDBJ whole genome shotgun (WGS) entry which is preliminary data.</text>
</comment>
<dbReference type="EMBL" id="MU825413">
    <property type="protein sequence ID" value="KAJ7390701.1"/>
    <property type="molecule type" value="Genomic_DNA"/>
</dbReference>
<evidence type="ECO:0000313" key="3">
    <source>
        <dbReference type="Proteomes" id="UP001163046"/>
    </source>
</evidence>
<dbReference type="OrthoDB" id="10533990at2759"/>
<sequence>MPIRVSVCILVLRVALILTFVFMVFFLAMLYDHNFSVKPVTRALLTFLSGSLPKIIHIFISDKGQKHIEDTAMDEKVSHIIEAYNNSRATEQNIEIVSM</sequence>
<evidence type="ECO:0000313" key="2">
    <source>
        <dbReference type="EMBL" id="KAJ7390701.1"/>
    </source>
</evidence>
<organism evidence="2 3">
    <name type="scientific">Desmophyllum pertusum</name>
    <dbReference type="NCBI Taxonomy" id="174260"/>
    <lineage>
        <taxon>Eukaryota</taxon>
        <taxon>Metazoa</taxon>
        <taxon>Cnidaria</taxon>
        <taxon>Anthozoa</taxon>
        <taxon>Hexacorallia</taxon>
        <taxon>Scleractinia</taxon>
        <taxon>Caryophylliina</taxon>
        <taxon>Caryophylliidae</taxon>
        <taxon>Desmophyllum</taxon>
    </lineage>
</organism>
<gene>
    <name evidence="2" type="ORF">OS493_023417</name>
</gene>
<evidence type="ECO:0000256" key="1">
    <source>
        <dbReference type="SAM" id="Phobius"/>
    </source>
</evidence>
<reference evidence="2" key="1">
    <citation type="submission" date="2023-01" db="EMBL/GenBank/DDBJ databases">
        <title>Genome assembly of the deep-sea coral Lophelia pertusa.</title>
        <authorList>
            <person name="Herrera S."/>
            <person name="Cordes E."/>
        </authorList>
    </citation>
    <scope>NUCLEOTIDE SEQUENCE</scope>
    <source>
        <strain evidence="2">USNM1676648</strain>
        <tissue evidence="2">Polyp</tissue>
    </source>
</reference>
<keyword evidence="3" id="KW-1185">Reference proteome</keyword>